<dbReference type="RefSeq" id="WP_142604130.1">
    <property type="nucleotide sequence ID" value="NZ_FXSZ01000006.1"/>
</dbReference>
<dbReference type="NCBIfam" id="NF002356">
    <property type="entry name" value="PRK01318.2-3"/>
    <property type="match status" value="1"/>
</dbReference>
<keyword evidence="18" id="KW-1185">Reference proteome</keyword>
<feature type="transmembrane region" description="Helical" evidence="13">
    <location>
        <begin position="419"/>
        <end position="439"/>
    </location>
</feature>
<dbReference type="OrthoDB" id="9780552at2"/>
<dbReference type="PANTHER" id="PTHR12428:SF65">
    <property type="entry name" value="CYTOCHROME C OXIDASE ASSEMBLY PROTEIN COX18, MITOCHONDRIAL"/>
    <property type="match status" value="1"/>
</dbReference>
<feature type="transmembrane region" description="Helical" evidence="13">
    <location>
        <begin position="354"/>
        <end position="375"/>
    </location>
</feature>
<keyword evidence="10 13" id="KW-0143">Chaperone</keyword>
<feature type="domain" description="Membrane insertase YidC/Oxa/ALB C-terminal" evidence="15">
    <location>
        <begin position="355"/>
        <end position="549"/>
    </location>
</feature>
<evidence type="ECO:0000256" key="1">
    <source>
        <dbReference type="ARBA" id="ARBA00004429"/>
    </source>
</evidence>
<evidence type="ECO:0000313" key="17">
    <source>
        <dbReference type="EMBL" id="SMO68994.1"/>
    </source>
</evidence>
<evidence type="ECO:0000256" key="3">
    <source>
        <dbReference type="ARBA" id="ARBA00015325"/>
    </source>
</evidence>
<dbReference type="GO" id="GO:0015031">
    <property type="term" value="P:protein transport"/>
    <property type="evidence" value="ECO:0007669"/>
    <property type="project" value="UniProtKB-KW"/>
</dbReference>
<feature type="transmembrane region" description="Helical" evidence="13">
    <location>
        <begin position="509"/>
        <end position="534"/>
    </location>
</feature>
<evidence type="ECO:0000256" key="5">
    <source>
        <dbReference type="ARBA" id="ARBA00022475"/>
    </source>
</evidence>
<evidence type="ECO:0000313" key="18">
    <source>
        <dbReference type="Proteomes" id="UP000315971"/>
    </source>
</evidence>
<comment type="subunit">
    <text evidence="13">Interacts with the Sec translocase complex via SecD. Specifically interacts with transmembrane segments of nascent integral membrane proteins during membrane integration.</text>
</comment>
<dbReference type="Pfam" id="PF02096">
    <property type="entry name" value="60KD_IMP"/>
    <property type="match status" value="1"/>
</dbReference>
<evidence type="ECO:0000256" key="8">
    <source>
        <dbReference type="ARBA" id="ARBA00022989"/>
    </source>
</evidence>
<evidence type="ECO:0000259" key="15">
    <source>
        <dbReference type="Pfam" id="PF02096"/>
    </source>
</evidence>
<feature type="compositionally biased region" description="Polar residues" evidence="14">
    <location>
        <begin position="584"/>
        <end position="593"/>
    </location>
</feature>
<dbReference type="GO" id="GO:0005886">
    <property type="term" value="C:plasma membrane"/>
    <property type="evidence" value="ECO:0007669"/>
    <property type="project" value="UniProtKB-SubCell"/>
</dbReference>
<dbReference type="NCBIfam" id="TIGR03592">
    <property type="entry name" value="yidC_oxa1_cterm"/>
    <property type="match status" value="1"/>
</dbReference>
<dbReference type="InterPro" id="IPR028055">
    <property type="entry name" value="YidC/Oxa/ALB_C"/>
</dbReference>
<feature type="transmembrane region" description="Helical" evidence="13">
    <location>
        <begin position="6"/>
        <end position="23"/>
    </location>
</feature>
<dbReference type="PANTHER" id="PTHR12428">
    <property type="entry name" value="OXA1"/>
    <property type="match status" value="1"/>
</dbReference>
<dbReference type="CDD" id="cd20070">
    <property type="entry name" value="5TM_YidC_Alb3"/>
    <property type="match status" value="1"/>
</dbReference>
<dbReference type="InterPro" id="IPR038221">
    <property type="entry name" value="YidC_periplasmic_sf"/>
</dbReference>
<dbReference type="AlphaFoldDB" id="A0A521DB77"/>
<dbReference type="Gene3D" id="2.70.98.90">
    <property type="match status" value="1"/>
</dbReference>
<evidence type="ECO:0000256" key="10">
    <source>
        <dbReference type="ARBA" id="ARBA00023186"/>
    </source>
</evidence>
<protein>
    <recommendedName>
        <fullName evidence="3 13">Membrane protein insertase YidC</fullName>
    </recommendedName>
    <alternativeName>
        <fullName evidence="12 13">Foldase YidC</fullName>
    </alternativeName>
    <alternativeName>
        <fullName evidence="11 13">Membrane integrase YidC</fullName>
    </alternativeName>
    <alternativeName>
        <fullName evidence="13">Membrane protein YidC</fullName>
    </alternativeName>
</protein>
<reference evidence="17 18" key="1">
    <citation type="submission" date="2017-05" db="EMBL/GenBank/DDBJ databases">
        <authorList>
            <person name="Varghese N."/>
            <person name="Submissions S."/>
        </authorList>
    </citation>
    <scope>NUCLEOTIDE SEQUENCE [LARGE SCALE GENOMIC DNA]</scope>
    <source>
        <strain evidence="17 18">DSM 21342</strain>
    </source>
</reference>
<gene>
    <name evidence="13" type="primary">yidC</name>
    <name evidence="17" type="ORF">SAMN06265350_106169</name>
</gene>
<keyword evidence="6 13" id="KW-0812">Transmembrane</keyword>
<sequence>MEKNTFTGLFIIALILIGWSFFMKPTQPEINQYKKQSDSIELAKKGIVTSVATDSTSNTATVDTGVIQKPEFITLENELMKVTLTTKGGRVYATELKGQKTADGKPVILFNGDDNRFGFKIPLTGRNLITNDEFFKPLGSSINVAGTDSNSVTLRLAVSATQYIDYVYSLKGKSYLLGYNVKMVGMNQLIAPSTKNLTIEWSSALLQQEKDIKSERQYSTVYYKPLEDKADYLSETKDKEEKTSSLKWVAFKQHFFSSVLIANNEITGSTLNTETDLTKSTVKKMTADLSVPYQSKAEEVYGMQFYFGPNHFTTLKATGYDLQQLIKLGWGPLGFINRWAVIPLFNFLNGFNMNYGIIILLLTVILKLVLLPLTYSSYKSQAKMRILKPEMDAIKAKVGEEDQTRLQQEYMKLYKQAGVNPLAGCVPLLLQMPILFAFFKFFPASFELRQQSFLWVKDLSTFDSAITWGTTLPIIGNHISLMCVLMTISTLIYTWMNNKISGVSGQMKYLGYIMPVMFMGVLNSFPAGLNYYYFCANMITFGQQFLIRKFVNEDAIHAQLEQNKKRPEANKKSKWQMRLEEMSKQQQQRAVKK</sequence>
<feature type="region of interest" description="Disordered" evidence="14">
    <location>
        <begin position="563"/>
        <end position="593"/>
    </location>
</feature>
<accession>A0A521DB77</accession>
<evidence type="ECO:0000259" key="16">
    <source>
        <dbReference type="Pfam" id="PF14849"/>
    </source>
</evidence>
<proteinExistence type="inferred from homology"/>
<comment type="subcellular location">
    <subcellularLocation>
        <location evidence="1">Cell inner membrane</location>
        <topology evidence="1">Multi-pass membrane protein</topology>
    </subcellularLocation>
    <subcellularLocation>
        <location evidence="13">Cell membrane</location>
        <topology evidence="13">Multi-pass membrane protein</topology>
    </subcellularLocation>
</comment>
<dbReference type="InterPro" id="IPR047196">
    <property type="entry name" value="YidC_ALB_C"/>
</dbReference>
<organism evidence="17 18">
    <name type="scientific">Solitalea koreensis</name>
    <dbReference type="NCBI Taxonomy" id="543615"/>
    <lineage>
        <taxon>Bacteria</taxon>
        <taxon>Pseudomonadati</taxon>
        <taxon>Bacteroidota</taxon>
        <taxon>Sphingobacteriia</taxon>
        <taxon>Sphingobacteriales</taxon>
        <taxon>Sphingobacteriaceae</taxon>
        <taxon>Solitalea</taxon>
    </lineage>
</organism>
<comment type="function">
    <text evidence="13">Required for the insertion and/or proper folding and/or complex formation of integral membrane proteins into the membrane. Involved in integration of membrane proteins that insert both dependently and independently of the Sec translocase complex, as well as at least some lipoproteins. Aids folding of multispanning membrane proteins.</text>
</comment>
<evidence type="ECO:0000256" key="9">
    <source>
        <dbReference type="ARBA" id="ARBA00023136"/>
    </source>
</evidence>
<dbReference type="GO" id="GO:0032977">
    <property type="term" value="F:membrane insertase activity"/>
    <property type="evidence" value="ECO:0007669"/>
    <property type="project" value="InterPro"/>
</dbReference>
<comment type="similarity">
    <text evidence="2 13">Belongs to the OXA1/ALB3/YidC family. Type 1 subfamily.</text>
</comment>
<keyword evidence="8 13" id="KW-1133">Transmembrane helix</keyword>
<dbReference type="InterPro" id="IPR001708">
    <property type="entry name" value="YidC/ALB3/OXA1/COX18"/>
</dbReference>
<evidence type="ECO:0000256" key="13">
    <source>
        <dbReference type="HAMAP-Rule" id="MF_01810"/>
    </source>
</evidence>
<evidence type="ECO:0000256" key="12">
    <source>
        <dbReference type="ARBA" id="ARBA00033342"/>
    </source>
</evidence>
<keyword evidence="5 13" id="KW-1003">Cell membrane</keyword>
<dbReference type="InterPro" id="IPR028053">
    <property type="entry name" value="Membr_insert_YidC_N"/>
</dbReference>
<dbReference type="Proteomes" id="UP000315971">
    <property type="component" value="Unassembled WGS sequence"/>
</dbReference>
<dbReference type="PRINTS" id="PR00701">
    <property type="entry name" value="60KDINNERMP"/>
</dbReference>
<dbReference type="GO" id="GO:0051205">
    <property type="term" value="P:protein insertion into membrane"/>
    <property type="evidence" value="ECO:0007669"/>
    <property type="project" value="TreeGrafter"/>
</dbReference>
<feature type="transmembrane region" description="Helical" evidence="13">
    <location>
        <begin position="478"/>
        <end position="497"/>
    </location>
</feature>
<feature type="compositionally biased region" description="Basic and acidic residues" evidence="14">
    <location>
        <begin position="563"/>
        <end position="583"/>
    </location>
</feature>
<dbReference type="NCBIfam" id="TIGR03593">
    <property type="entry name" value="yidC_nterm"/>
    <property type="match status" value="1"/>
</dbReference>
<dbReference type="Pfam" id="PF14849">
    <property type="entry name" value="YidC_periplas"/>
    <property type="match status" value="1"/>
</dbReference>
<keyword evidence="7 13" id="KW-0653">Protein transport</keyword>
<evidence type="ECO:0000256" key="4">
    <source>
        <dbReference type="ARBA" id="ARBA00022448"/>
    </source>
</evidence>
<evidence type="ECO:0000256" key="2">
    <source>
        <dbReference type="ARBA" id="ARBA00010527"/>
    </source>
</evidence>
<name>A0A521DB77_9SPHI</name>
<evidence type="ECO:0000256" key="11">
    <source>
        <dbReference type="ARBA" id="ARBA00033245"/>
    </source>
</evidence>
<dbReference type="EMBL" id="FXSZ01000006">
    <property type="protein sequence ID" value="SMO68994.1"/>
    <property type="molecule type" value="Genomic_DNA"/>
</dbReference>
<evidence type="ECO:0000256" key="14">
    <source>
        <dbReference type="SAM" id="MobiDB-lite"/>
    </source>
</evidence>
<dbReference type="InterPro" id="IPR019998">
    <property type="entry name" value="Membr_insert_YidC"/>
</dbReference>
<keyword evidence="4 13" id="KW-0813">Transport</keyword>
<evidence type="ECO:0000256" key="6">
    <source>
        <dbReference type="ARBA" id="ARBA00022692"/>
    </source>
</evidence>
<feature type="domain" description="Membrane insertase YidC N-terminal" evidence="16">
    <location>
        <begin position="73"/>
        <end position="337"/>
    </location>
</feature>
<dbReference type="CDD" id="cd19961">
    <property type="entry name" value="EcYidC-like_peri"/>
    <property type="match status" value="1"/>
</dbReference>
<dbReference type="HAMAP" id="MF_01810">
    <property type="entry name" value="YidC_type1"/>
    <property type="match status" value="1"/>
</dbReference>
<evidence type="ECO:0000256" key="7">
    <source>
        <dbReference type="ARBA" id="ARBA00022927"/>
    </source>
</evidence>
<keyword evidence="9 13" id="KW-0472">Membrane</keyword>